<evidence type="ECO:0000256" key="11">
    <source>
        <dbReference type="SAM" id="Phobius"/>
    </source>
</evidence>
<dbReference type="PANTHER" id="PTHR46300">
    <property type="entry name" value="P450, PUTATIVE (EUROFUNG)-RELATED-RELATED"/>
    <property type="match status" value="1"/>
</dbReference>
<dbReference type="PRINTS" id="PR00463">
    <property type="entry name" value="EP450I"/>
</dbReference>
<dbReference type="Proteomes" id="UP000053477">
    <property type="component" value="Unassembled WGS sequence"/>
</dbReference>
<evidence type="ECO:0000313" key="13">
    <source>
        <dbReference type="Proteomes" id="UP000053477"/>
    </source>
</evidence>
<evidence type="ECO:0000256" key="8">
    <source>
        <dbReference type="ARBA" id="ARBA00023033"/>
    </source>
</evidence>
<evidence type="ECO:0000256" key="4">
    <source>
        <dbReference type="ARBA" id="ARBA00022617"/>
    </source>
</evidence>
<evidence type="ECO:0000256" key="1">
    <source>
        <dbReference type="ARBA" id="ARBA00001971"/>
    </source>
</evidence>
<evidence type="ECO:0000256" key="2">
    <source>
        <dbReference type="ARBA" id="ARBA00005179"/>
    </source>
</evidence>
<evidence type="ECO:0000256" key="6">
    <source>
        <dbReference type="ARBA" id="ARBA00023002"/>
    </source>
</evidence>
<dbReference type="OrthoDB" id="1055148at2759"/>
<evidence type="ECO:0000313" key="12">
    <source>
        <dbReference type="EMBL" id="KLO13370.1"/>
    </source>
</evidence>
<keyword evidence="5 9" id="KW-0479">Metal-binding</keyword>
<dbReference type="InterPro" id="IPR001128">
    <property type="entry name" value="Cyt_P450"/>
</dbReference>
<feature type="transmembrane region" description="Helical" evidence="11">
    <location>
        <begin position="6"/>
        <end position="27"/>
    </location>
</feature>
<dbReference type="Gene3D" id="1.10.630.10">
    <property type="entry name" value="Cytochrome P450"/>
    <property type="match status" value="1"/>
</dbReference>
<reference evidence="12 13" key="1">
    <citation type="submission" date="2015-04" db="EMBL/GenBank/DDBJ databases">
        <title>Complete genome sequence of Schizopora paradoxa KUC8140, a cosmopolitan wood degrader in East Asia.</title>
        <authorList>
            <consortium name="DOE Joint Genome Institute"/>
            <person name="Min B."/>
            <person name="Park H."/>
            <person name="Jang Y."/>
            <person name="Kim J.-J."/>
            <person name="Kim K.H."/>
            <person name="Pangilinan J."/>
            <person name="Lipzen A."/>
            <person name="Riley R."/>
            <person name="Grigoriev I.V."/>
            <person name="Spatafora J.W."/>
            <person name="Choi I.-G."/>
        </authorList>
    </citation>
    <scope>NUCLEOTIDE SEQUENCE [LARGE SCALE GENOMIC DNA]</scope>
    <source>
        <strain evidence="12 13">KUC8140</strain>
    </source>
</reference>
<dbReference type="InterPro" id="IPR050364">
    <property type="entry name" value="Cytochrome_P450_fung"/>
</dbReference>
<dbReference type="GO" id="GO:0016705">
    <property type="term" value="F:oxidoreductase activity, acting on paired donors, with incorporation or reduction of molecular oxygen"/>
    <property type="evidence" value="ECO:0007669"/>
    <property type="project" value="InterPro"/>
</dbReference>
<evidence type="ECO:0000256" key="10">
    <source>
        <dbReference type="RuleBase" id="RU000461"/>
    </source>
</evidence>
<keyword evidence="11" id="KW-0472">Membrane</keyword>
<dbReference type="CDD" id="cd11065">
    <property type="entry name" value="CYP64-like"/>
    <property type="match status" value="1"/>
</dbReference>
<evidence type="ECO:0000256" key="3">
    <source>
        <dbReference type="ARBA" id="ARBA00010617"/>
    </source>
</evidence>
<dbReference type="Pfam" id="PF00067">
    <property type="entry name" value="p450"/>
    <property type="match status" value="1"/>
</dbReference>
<dbReference type="PROSITE" id="PS00086">
    <property type="entry name" value="CYTOCHROME_P450"/>
    <property type="match status" value="1"/>
</dbReference>
<feature type="binding site" description="axial binding residue" evidence="9">
    <location>
        <position position="434"/>
    </location>
    <ligand>
        <name>heme</name>
        <dbReference type="ChEBI" id="CHEBI:30413"/>
    </ligand>
    <ligandPart>
        <name>Fe</name>
        <dbReference type="ChEBI" id="CHEBI:18248"/>
    </ligandPart>
</feature>
<dbReference type="InterPro" id="IPR002401">
    <property type="entry name" value="Cyt_P450_E_grp-I"/>
</dbReference>
<keyword evidence="6 10" id="KW-0560">Oxidoreductase</keyword>
<keyword evidence="4 9" id="KW-0349">Heme</keyword>
<keyword evidence="11" id="KW-1133">Transmembrane helix</keyword>
<dbReference type="InterPro" id="IPR017972">
    <property type="entry name" value="Cyt_P450_CS"/>
</dbReference>
<evidence type="ECO:0000256" key="7">
    <source>
        <dbReference type="ARBA" id="ARBA00023004"/>
    </source>
</evidence>
<dbReference type="EMBL" id="KQ085960">
    <property type="protein sequence ID" value="KLO13370.1"/>
    <property type="molecule type" value="Genomic_DNA"/>
</dbReference>
<evidence type="ECO:0000256" key="5">
    <source>
        <dbReference type="ARBA" id="ARBA00022723"/>
    </source>
</evidence>
<evidence type="ECO:0000256" key="9">
    <source>
        <dbReference type="PIRSR" id="PIRSR602401-1"/>
    </source>
</evidence>
<organism evidence="12 13">
    <name type="scientific">Schizopora paradoxa</name>
    <dbReference type="NCBI Taxonomy" id="27342"/>
    <lineage>
        <taxon>Eukaryota</taxon>
        <taxon>Fungi</taxon>
        <taxon>Dikarya</taxon>
        <taxon>Basidiomycota</taxon>
        <taxon>Agaricomycotina</taxon>
        <taxon>Agaricomycetes</taxon>
        <taxon>Hymenochaetales</taxon>
        <taxon>Schizoporaceae</taxon>
        <taxon>Schizopora</taxon>
    </lineage>
</organism>
<gene>
    <name evidence="12" type="ORF">SCHPADRAFT_828045</name>
</gene>
<dbReference type="InterPro" id="IPR036396">
    <property type="entry name" value="Cyt_P450_sf"/>
</dbReference>
<dbReference type="GO" id="GO:0020037">
    <property type="term" value="F:heme binding"/>
    <property type="evidence" value="ECO:0007669"/>
    <property type="project" value="InterPro"/>
</dbReference>
<keyword evidence="7 9" id="KW-0408">Iron</keyword>
<comment type="pathway">
    <text evidence="2">Secondary metabolite biosynthesis.</text>
</comment>
<proteinExistence type="inferred from homology"/>
<accession>A0A0H2RN30</accession>
<dbReference type="PANTHER" id="PTHR46300:SF4">
    <property type="entry name" value="CYTOCHROME P450 98A3"/>
    <property type="match status" value="1"/>
</dbReference>
<dbReference type="GO" id="GO:0005506">
    <property type="term" value="F:iron ion binding"/>
    <property type="evidence" value="ECO:0007669"/>
    <property type="project" value="InterPro"/>
</dbReference>
<name>A0A0H2RN30_9AGAM</name>
<sequence length="518" mass="59344">MQLNWLANELWILPGAIVAVFLLRGLLKEIQKRRCMPPGPMGLPFIGNRHQMPARKPWRKFAELNREYGPIVSLHFGKTPIIVLGTAEAAWDLLEKRSEIYSSRPRFIMAGEILSDNNRGLMLPYGPGWRKWRRSQHSSLHARASLSYKPIQSLESKLAMQQILKTPKDYEKHLQRYAASVATSVAYGRRVESVDEWIVKENMDSMDCAYIPGKYVVESLPWLLNLPKSLQWFRAEALAQKARDIVYLTHLLDDVKTRMATDSVPECMATRMLKDMEKNEMTELEVAYGTSSPFGAGIETTAGSLTSFILAMLHFPEVMRKAQKELDTVIGSKRIPDYDDFDRLPYIRATINETLRWRPVAVLGGTPHAVTEDDWYNGMLIPKGSTVFANLYGIMQDPIMFPSPEMFNPDRFLETTDPRLQSFDLPFGFGRRICPGQHLALQSLFINMSRLLWGFDILPALDPTTGQPILPDPHNYTDGFNSRPVSFDCRIVPRNDTVKEVIRREYETARESLESWNW</sequence>
<dbReference type="GO" id="GO:0004497">
    <property type="term" value="F:monooxygenase activity"/>
    <property type="evidence" value="ECO:0007669"/>
    <property type="project" value="UniProtKB-KW"/>
</dbReference>
<comment type="similarity">
    <text evidence="3 10">Belongs to the cytochrome P450 family.</text>
</comment>
<keyword evidence="13" id="KW-1185">Reference proteome</keyword>
<dbReference type="SUPFAM" id="SSF48264">
    <property type="entry name" value="Cytochrome P450"/>
    <property type="match status" value="1"/>
</dbReference>
<keyword evidence="11" id="KW-0812">Transmembrane</keyword>
<dbReference type="STRING" id="27342.A0A0H2RN30"/>
<comment type="cofactor">
    <cofactor evidence="1 9">
        <name>heme</name>
        <dbReference type="ChEBI" id="CHEBI:30413"/>
    </cofactor>
</comment>
<dbReference type="InParanoid" id="A0A0H2RN30"/>
<protein>
    <submittedName>
        <fullName evidence="12">Cytochrome P450</fullName>
    </submittedName>
</protein>
<dbReference type="PRINTS" id="PR00385">
    <property type="entry name" value="P450"/>
</dbReference>
<keyword evidence="8 10" id="KW-0503">Monooxygenase</keyword>
<dbReference type="AlphaFoldDB" id="A0A0H2RN30"/>